<gene>
    <name evidence="4" type="ORF">P691DRAFT_435028</name>
</gene>
<evidence type="ECO:0000313" key="4">
    <source>
        <dbReference type="EMBL" id="KAF9450728.1"/>
    </source>
</evidence>
<keyword evidence="5" id="KW-1185">Reference proteome</keyword>
<dbReference type="Proteomes" id="UP000807342">
    <property type="component" value="Unassembled WGS sequence"/>
</dbReference>
<dbReference type="InterPro" id="IPR027417">
    <property type="entry name" value="P-loop_NTPase"/>
</dbReference>
<dbReference type="PANTHER" id="PTHR10039:SF15">
    <property type="entry name" value="NACHT DOMAIN-CONTAINING PROTEIN"/>
    <property type="match status" value="1"/>
</dbReference>
<dbReference type="SUPFAM" id="SSF52540">
    <property type="entry name" value="P-loop containing nucleoside triphosphate hydrolases"/>
    <property type="match status" value="1"/>
</dbReference>
<dbReference type="Pfam" id="PF24883">
    <property type="entry name" value="NPHP3_N"/>
    <property type="match status" value="1"/>
</dbReference>
<dbReference type="OrthoDB" id="4760524at2759"/>
<evidence type="ECO:0000313" key="5">
    <source>
        <dbReference type="Proteomes" id="UP000807342"/>
    </source>
</evidence>
<keyword evidence="1" id="KW-0677">Repeat</keyword>
<evidence type="ECO:0000256" key="2">
    <source>
        <dbReference type="SAM" id="MobiDB-lite"/>
    </source>
</evidence>
<reference evidence="4" key="1">
    <citation type="submission" date="2020-11" db="EMBL/GenBank/DDBJ databases">
        <authorList>
            <consortium name="DOE Joint Genome Institute"/>
            <person name="Ahrendt S."/>
            <person name="Riley R."/>
            <person name="Andreopoulos W."/>
            <person name="Labutti K."/>
            <person name="Pangilinan J."/>
            <person name="Ruiz-Duenas F.J."/>
            <person name="Barrasa J.M."/>
            <person name="Sanchez-Garcia M."/>
            <person name="Camarero S."/>
            <person name="Miyauchi S."/>
            <person name="Serrano A."/>
            <person name="Linde D."/>
            <person name="Babiker R."/>
            <person name="Drula E."/>
            <person name="Ayuso-Fernandez I."/>
            <person name="Pacheco R."/>
            <person name="Padilla G."/>
            <person name="Ferreira P."/>
            <person name="Barriuso J."/>
            <person name="Kellner H."/>
            <person name="Castanera R."/>
            <person name="Alfaro M."/>
            <person name="Ramirez L."/>
            <person name="Pisabarro A.G."/>
            <person name="Kuo A."/>
            <person name="Tritt A."/>
            <person name="Lipzen A."/>
            <person name="He G."/>
            <person name="Yan M."/>
            <person name="Ng V."/>
            <person name="Cullen D."/>
            <person name="Martin F."/>
            <person name="Rosso M.-N."/>
            <person name="Henrissat B."/>
            <person name="Hibbett D."/>
            <person name="Martinez A.T."/>
            <person name="Grigoriev I.V."/>
        </authorList>
    </citation>
    <scope>NUCLEOTIDE SEQUENCE</scope>
    <source>
        <strain evidence="4">MF-IS2</strain>
    </source>
</reference>
<feature type="region of interest" description="Disordered" evidence="2">
    <location>
        <begin position="17"/>
        <end position="67"/>
    </location>
</feature>
<feature type="compositionally biased region" description="Basic and acidic residues" evidence="2">
    <location>
        <begin position="54"/>
        <end position="66"/>
    </location>
</feature>
<dbReference type="Gene3D" id="3.40.50.300">
    <property type="entry name" value="P-loop containing nucleotide triphosphate hydrolases"/>
    <property type="match status" value="1"/>
</dbReference>
<organism evidence="4 5">
    <name type="scientific">Macrolepiota fuliginosa MF-IS2</name>
    <dbReference type="NCBI Taxonomy" id="1400762"/>
    <lineage>
        <taxon>Eukaryota</taxon>
        <taxon>Fungi</taxon>
        <taxon>Dikarya</taxon>
        <taxon>Basidiomycota</taxon>
        <taxon>Agaricomycotina</taxon>
        <taxon>Agaricomycetes</taxon>
        <taxon>Agaricomycetidae</taxon>
        <taxon>Agaricales</taxon>
        <taxon>Agaricineae</taxon>
        <taxon>Agaricaceae</taxon>
        <taxon>Macrolepiota</taxon>
    </lineage>
</organism>
<feature type="domain" description="Nephrocystin 3-like N-terminal" evidence="3">
    <location>
        <begin position="160"/>
        <end position="318"/>
    </location>
</feature>
<comment type="caution">
    <text evidence="4">The sequence shown here is derived from an EMBL/GenBank/DDBJ whole genome shotgun (WGS) entry which is preliminary data.</text>
</comment>
<dbReference type="EMBL" id="MU151098">
    <property type="protein sequence ID" value="KAF9450728.1"/>
    <property type="molecule type" value="Genomic_DNA"/>
</dbReference>
<evidence type="ECO:0000256" key="1">
    <source>
        <dbReference type="ARBA" id="ARBA00022737"/>
    </source>
</evidence>
<protein>
    <recommendedName>
        <fullName evidence="3">Nephrocystin 3-like N-terminal domain-containing protein</fullName>
    </recommendedName>
</protein>
<dbReference type="AlphaFoldDB" id="A0A9P6C713"/>
<dbReference type="PANTHER" id="PTHR10039">
    <property type="entry name" value="AMELOGENIN"/>
    <property type="match status" value="1"/>
</dbReference>
<name>A0A9P6C713_9AGAR</name>
<dbReference type="InterPro" id="IPR056884">
    <property type="entry name" value="NPHP3-like_N"/>
</dbReference>
<accession>A0A9P6C713</accession>
<sequence>MPFLEPFKTLVACFSKRKKQGDKPPLGLNPGRAEVKADPDQRPPSLPSTLVRSASRDDQTSDHEDVVPTTSAVIVQQLYITVDETDQATNQPAAFFTGAHNFTIQQMNVISKIYSGRTVLQQLEEAGMLAAIHDSVARAYPPRCHSDTRKDLRGRIFKWGVNNGSDGRIFWVLGPAAVGKSAVAQTIAEEFDKEGRLGASFFFSRPNQLDDPDWVIPTLAYQLAIKRPQYKRIITRRLAEDSSILDKNWRAQFKELIIEPFRILMTEYPDTTREPLVIILDGLDECKDKEAQCEFIELISTHVRQVDEFPLRWMICSRPESHLKTMLSNTDFRIVCERQELEIDDAAAQQDVRRLLEAEFDKIRKKYKGRLPVGWPPEQHLRYIAVAASGHLGFASFILRFIGDDQYSPGDQLEICMKFLGGGGTVGAMNPLHALDLLYRQILSDVPADVLATTMRILGFLILHNHRRFSASDDAKFLDIDEVTFRRSLQNLYSVIYVPPADEFNTIPLRIYHASFSDYLNDTSRSGRFCLNREIVKYDVALRCLHWVETDGKQVTLNISVF</sequence>
<proteinExistence type="predicted"/>
<evidence type="ECO:0000259" key="3">
    <source>
        <dbReference type="Pfam" id="PF24883"/>
    </source>
</evidence>